<dbReference type="Proteomes" id="UP000319143">
    <property type="component" value="Unassembled WGS sequence"/>
</dbReference>
<accession>A0A5C6CVV9</accession>
<keyword evidence="2" id="KW-0238">DNA-binding</keyword>
<dbReference type="InterPro" id="IPR036388">
    <property type="entry name" value="WH-like_DNA-bd_sf"/>
</dbReference>
<dbReference type="GO" id="GO:0003677">
    <property type="term" value="F:DNA binding"/>
    <property type="evidence" value="ECO:0007669"/>
    <property type="project" value="UniProtKB-KW"/>
</dbReference>
<keyword evidence="6" id="KW-1185">Reference proteome</keyword>
<keyword evidence="1" id="KW-0805">Transcription regulation</keyword>
<evidence type="ECO:0000256" key="1">
    <source>
        <dbReference type="ARBA" id="ARBA00023015"/>
    </source>
</evidence>
<dbReference type="PROSITE" id="PS01117">
    <property type="entry name" value="HTH_MARR_1"/>
    <property type="match status" value="1"/>
</dbReference>
<dbReference type="SMART" id="SM00347">
    <property type="entry name" value="HTH_MARR"/>
    <property type="match status" value="1"/>
</dbReference>
<evidence type="ECO:0000259" key="4">
    <source>
        <dbReference type="PROSITE" id="PS50995"/>
    </source>
</evidence>
<proteinExistence type="predicted"/>
<protein>
    <submittedName>
        <fullName evidence="5">Transcriptional repressor MprA</fullName>
    </submittedName>
</protein>
<evidence type="ECO:0000256" key="2">
    <source>
        <dbReference type="ARBA" id="ARBA00023125"/>
    </source>
</evidence>
<dbReference type="InterPro" id="IPR011991">
    <property type="entry name" value="ArsR-like_HTH"/>
</dbReference>
<gene>
    <name evidence="5" type="primary">mprA_3</name>
    <name evidence="5" type="ORF">Poly41_69880</name>
</gene>
<dbReference type="AlphaFoldDB" id="A0A5C6CVV9"/>
<comment type="caution">
    <text evidence="5">The sequence shown here is derived from an EMBL/GenBank/DDBJ whole genome shotgun (WGS) entry which is preliminary data.</text>
</comment>
<dbReference type="InterPro" id="IPR036390">
    <property type="entry name" value="WH_DNA-bd_sf"/>
</dbReference>
<dbReference type="GO" id="GO:0003700">
    <property type="term" value="F:DNA-binding transcription factor activity"/>
    <property type="evidence" value="ECO:0007669"/>
    <property type="project" value="InterPro"/>
</dbReference>
<organism evidence="5 6">
    <name type="scientific">Novipirellula artificiosorum</name>
    <dbReference type="NCBI Taxonomy" id="2528016"/>
    <lineage>
        <taxon>Bacteria</taxon>
        <taxon>Pseudomonadati</taxon>
        <taxon>Planctomycetota</taxon>
        <taxon>Planctomycetia</taxon>
        <taxon>Pirellulales</taxon>
        <taxon>Pirellulaceae</taxon>
        <taxon>Novipirellula</taxon>
    </lineage>
</organism>
<evidence type="ECO:0000313" key="5">
    <source>
        <dbReference type="EMBL" id="TWU27965.1"/>
    </source>
</evidence>
<dbReference type="Gene3D" id="1.10.10.10">
    <property type="entry name" value="Winged helix-like DNA-binding domain superfamily/Winged helix DNA-binding domain"/>
    <property type="match status" value="1"/>
</dbReference>
<dbReference type="PRINTS" id="PR00598">
    <property type="entry name" value="HTHMARR"/>
</dbReference>
<dbReference type="Pfam" id="PF12802">
    <property type="entry name" value="MarR_2"/>
    <property type="match status" value="1"/>
</dbReference>
<evidence type="ECO:0000256" key="3">
    <source>
        <dbReference type="ARBA" id="ARBA00023163"/>
    </source>
</evidence>
<feature type="domain" description="HTH marR-type" evidence="4">
    <location>
        <begin position="19"/>
        <end position="151"/>
    </location>
</feature>
<keyword evidence="3" id="KW-0804">Transcription</keyword>
<sequence length="160" mass="17420">MTLFTLPEATIAKQGRSIHSSTGYWVTRLARAMECDFENRLNAHGVSRAACAILSAITNDGKTTPASLASFIGIDAAAITRHLDRLEEQGLLVRERSAADRRVVNLKLTRKGSRLVPKLVADSKATNMKFLASLTLAEKKGLQEIMQKMLANSDLVPGDI</sequence>
<evidence type="ECO:0000313" key="6">
    <source>
        <dbReference type="Proteomes" id="UP000319143"/>
    </source>
</evidence>
<reference evidence="5 6" key="1">
    <citation type="submission" date="2019-02" db="EMBL/GenBank/DDBJ databases">
        <title>Deep-cultivation of Planctomycetes and their phenomic and genomic characterization uncovers novel biology.</title>
        <authorList>
            <person name="Wiegand S."/>
            <person name="Jogler M."/>
            <person name="Boedeker C."/>
            <person name="Pinto D."/>
            <person name="Vollmers J."/>
            <person name="Rivas-Marin E."/>
            <person name="Kohn T."/>
            <person name="Peeters S.H."/>
            <person name="Heuer A."/>
            <person name="Rast P."/>
            <person name="Oberbeckmann S."/>
            <person name="Bunk B."/>
            <person name="Jeske O."/>
            <person name="Meyerdierks A."/>
            <person name="Storesund J.E."/>
            <person name="Kallscheuer N."/>
            <person name="Luecker S."/>
            <person name="Lage O.M."/>
            <person name="Pohl T."/>
            <person name="Merkel B.J."/>
            <person name="Hornburger P."/>
            <person name="Mueller R.-W."/>
            <person name="Bruemmer F."/>
            <person name="Labrenz M."/>
            <person name="Spormann A.M."/>
            <person name="Op Den Camp H."/>
            <person name="Overmann J."/>
            <person name="Amann R."/>
            <person name="Jetten M.S.M."/>
            <person name="Mascher T."/>
            <person name="Medema M.H."/>
            <person name="Devos D.P."/>
            <person name="Kaster A.-K."/>
            <person name="Ovreas L."/>
            <person name="Rohde M."/>
            <person name="Galperin M.Y."/>
            <person name="Jogler C."/>
        </authorList>
    </citation>
    <scope>NUCLEOTIDE SEQUENCE [LARGE SCALE GENOMIC DNA]</scope>
    <source>
        <strain evidence="5 6">Poly41</strain>
    </source>
</reference>
<dbReference type="PANTHER" id="PTHR42756">
    <property type="entry name" value="TRANSCRIPTIONAL REGULATOR, MARR"/>
    <property type="match status" value="1"/>
</dbReference>
<dbReference type="CDD" id="cd00090">
    <property type="entry name" value="HTH_ARSR"/>
    <property type="match status" value="1"/>
</dbReference>
<dbReference type="SUPFAM" id="SSF46785">
    <property type="entry name" value="Winged helix' DNA-binding domain"/>
    <property type="match status" value="1"/>
</dbReference>
<dbReference type="RefSeq" id="WP_197231968.1">
    <property type="nucleotide sequence ID" value="NZ_SJPV01000034.1"/>
</dbReference>
<name>A0A5C6CVV9_9BACT</name>
<dbReference type="EMBL" id="SJPV01000034">
    <property type="protein sequence ID" value="TWU27965.1"/>
    <property type="molecule type" value="Genomic_DNA"/>
</dbReference>
<dbReference type="PROSITE" id="PS50995">
    <property type="entry name" value="HTH_MARR_2"/>
    <property type="match status" value="1"/>
</dbReference>
<dbReference type="PANTHER" id="PTHR42756:SF1">
    <property type="entry name" value="TRANSCRIPTIONAL REPRESSOR OF EMRAB OPERON"/>
    <property type="match status" value="1"/>
</dbReference>
<dbReference type="InterPro" id="IPR023187">
    <property type="entry name" value="Tscrpt_reg_MarR-type_CS"/>
</dbReference>
<dbReference type="InterPro" id="IPR000835">
    <property type="entry name" value="HTH_MarR-typ"/>
</dbReference>